<evidence type="ECO:0008006" key="3">
    <source>
        <dbReference type="Google" id="ProtNLM"/>
    </source>
</evidence>
<organism evidence="1 2">
    <name type="scientific">Parapedobacter indicus</name>
    <dbReference type="NCBI Taxonomy" id="1477437"/>
    <lineage>
        <taxon>Bacteria</taxon>
        <taxon>Pseudomonadati</taxon>
        <taxon>Bacteroidota</taxon>
        <taxon>Sphingobacteriia</taxon>
        <taxon>Sphingobacteriales</taxon>
        <taxon>Sphingobacteriaceae</taxon>
        <taxon>Parapedobacter</taxon>
    </lineage>
</organism>
<dbReference type="EMBL" id="FOQO01000005">
    <property type="protein sequence ID" value="SFI75792.1"/>
    <property type="molecule type" value="Genomic_DNA"/>
</dbReference>
<evidence type="ECO:0000313" key="1">
    <source>
        <dbReference type="EMBL" id="SFI75792.1"/>
    </source>
</evidence>
<sequence length="268" mass="30288">MQIDVKIFVNCKLSCSFRAVNKIKHFFIGLLVFGIQFDVVLAQTAIQGIVFDNHTKQRISQVYIYNTANDDGGYNNTRGEFSLQASPGDVLIAAAKGYYPDTLVVSNKSVVLFNMERSSIWLDEVSVIARRSPEERLEENKREYGTAYSKGNAGSIFSVGPTGAGVSIDALYKLISREGKNSRRLQEIIEQDYRESVIDYRFTPDLVRSVTGLTGATLADFMRQYRPSYYFILSANDYNLAFYIRSSLAQYRQNPAARRLPSFPQTNK</sequence>
<protein>
    <recommendedName>
        <fullName evidence="3">CarboxypepD_reg-like domain-containing protein</fullName>
    </recommendedName>
</protein>
<keyword evidence="2" id="KW-1185">Reference proteome</keyword>
<dbReference type="InterPro" id="IPR008969">
    <property type="entry name" value="CarboxyPept-like_regulatory"/>
</dbReference>
<accession>A0A1I3KTK3</accession>
<proteinExistence type="predicted"/>
<name>A0A1I3KTK3_9SPHI</name>
<reference evidence="1 2" key="1">
    <citation type="submission" date="2016-10" db="EMBL/GenBank/DDBJ databases">
        <authorList>
            <person name="de Groot N.N."/>
        </authorList>
    </citation>
    <scope>NUCLEOTIDE SEQUENCE [LARGE SCALE GENOMIC DNA]</scope>
    <source>
        <strain evidence="1 2">RK1</strain>
    </source>
</reference>
<evidence type="ECO:0000313" key="2">
    <source>
        <dbReference type="Proteomes" id="UP000198670"/>
    </source>
</evidence>
<dbReference type="SUPFAM" id="SSF49464">
    <property type="entry name" value="Carboxypeptidase regulatory domain-like"/>
    <property type="match status" value="1"/>
</dbReference>
<dbReference type="Proteomes" id="UP000198670">
    <property type="component" value="Unassembled WGS sequence"/>
</dbReference>
<dbReference type="AlphaFoldDB" id="A0A1I3KTK3"/>
<gene>
    <name evidence="1" type="ORF">SAMN05444682_105299</name>
</gene>
<dbReference type="STRING" id="1477437.SAMN05444682_105299"/>